<dbReference type="STRING" id="1095629.A0A0C9XD40"/>
<dbReference type="PANTHER" id="PTHR31658:SF0">
    <property type="entry name" value="CONSERVED OLIGOMERIC GOLGI COMPLEX SUBUNIT 1"/>
    <property type="match status" value="1"/>
</dbReference>
<evidence type="ECO:0000256" key="5">
    <source>
        <dbReference type="ARBA" id="ARBA00022927"/>
    </source>
</evidence>
<evidence type="ECO:0000256" key="1">
    <source>
        <dbReference type="ARBA" id="ARBA00004395"/>
    </source>
</evidence>
<dbReference type="GO" id="GO:0006891">
    <property type="term" value="P:intra-Golgi vesicle-mediated transport"/>
    <property type="evidence" value="ECO:0007669"/>
    <property type="project" value="InterPro"/>
</dbReference>
<keyword evidence="5" id="KW-0653">Protein transport</keyword>
<protein>
    <recommendedName>
        <fullName evidence="3">Conserved oligomeric Golgi complex subunit 1</fullName>
    </recommendedName>
</protein>
<evidence type="ECO:0000256" key="6">
    <source>
        <dbReference type="ARBA" id="ARBA00023034"/>
    </source>
</evidence>
<dbReference type="Pfam" id="PF08700">
    <property type="entry name" value="VPS51_Exo84_N"/>
    <property type="match status" value="1"/>
</dbReference>
<reference evidence="9 10" key="1">
    <citation type="submission" date="2014-04" db="EMBL/GenBank/DDBJ databases">
        <authorList>
            <consortium name="DOE Joint Genome Institute"/>
            <person name="Kuo A."/>
            <person name="Kohler A."/>
            <person name="Nagy L.G."/>
            <person name="Floudas D."/>
            <person name="Copeland A."/>
            <person name="Barry K.W."/>
            <person name="Cichocki N."/>
            <person name="Veneault-Fourrey C."/>
            <person name="LaButti K."/>
            <person name="Lindquist E.A."/>
            <person name="Lipzen A."/>
            <person name="Lundell T."/>
            <person name="Morin E."/>
            <person name="Murat C."/>
            <person name="Sun H."/>
            <person name="Tunlid A."/>
            <person name="Henrissat B."/>
            <person name="Grigoriev I.V."/>
            <person name="Hibbett D.S."/>
            <person name="Martin F."/>
            <person name="Nordberg H.P."/>
            <person name="Cantor M.N."/>
            <person name="Hua S.X."/>
        </authorList>
    </citation>
    <scope>NUCLEOTIDE SEQUENCE [LARGE SCALE GENOMIC DNA]</scope>
    <source>
        <strain evidence="9 10">LaAM-08-1</strain>
    </source>
</reference>
<evidence type="ECO:0000313" key="9">
    <source>
        <dbReference type="EMBL" id="KIJ94122.1"/>
    </source>
</evidence>
<gene>
    <name evidence="9" type="ORF">K443DRAFT_684023</name>
</gene>
<evidence type="ECO:0000256" key="8">
    <source>
        <dbReference type="SAM" id="MobiDB-lite"/>
    </source>
</evidence>
<dbReference type="HOGENOM" id="CLU_008852_0_0_1"/>
<organism evidence="9 10">
    <name type="scientific">Laccaria amethystina LaAM-08-1</name>
    <dbReference type="NCBI Taxonomy" id="1095629"/>
    <lineage>
        <taxon>Eukaryota</taxon>
        <taxon>Fungi</taxon>
        <taxon>Dikarya</taxon>
        <taxon>Basidiomycota</taxon>
        <taxon>Agaricomycotina</taxon>
        <taxon>Agaricomycetes</taxon>
        <taxon>Agaricomycetidae</taxon>
        <taxon>Agaricales</taxon>
        <taxon>Agaricineae</taxon>
        <taxon>Hydnangiaceae</taxon>
        <taxon>Laccaria</taxon>
    </lineage>
</organism>
<dbReference type="OrthoDB" id="46189at2759"/>
<reference evidence="10" key="2">
    <citation type="submission" date="2015-01" db="EMBL/GenBank/DDBJ databases">
        <title>Evolutionary Origins and Diversification of the Mycorrhizal Mutualists.</title>
        <authorList>
            <consortium name="DOE Joint Genome Institute"/>
            <consortium name="Mycorrhizal Genomics Consortium"/>
            <person name="Kohler A."/>
            <person name="Kuo A."/>
            <person name="Nagy L.G."/>
            <person name="Floudas D."/>
            <person name="Copeland A."/>
            <person name="Barry K.W."/>
            <person name="Cichocki N."/>
            <person name="Veneault-Fourrey C."/>
            <person name="LaButti K."/>
            <person name="Lindquist E.A."/>
            <person name="Lipzen A."/>
            <person name="Lundell T."/>
            <person name="Morin E."/>
            <person name="Murat C."/>
            <person name="Riley R."/>
            <person name="Ohm R."/>
            <person name="Sun H."/>
            <person name="Tunlid A."/>
            <person name="Henrissat B."/>
            <person name="Grigoriev I.V."/>
            <person name="Hibbett D.S."/>
            <person name="Martin F."/>
        </authorList>
    </citation>
    <scope>NUCLEOTIDE SEQUENCE [LARGE SCALE GENOMIC DNA]</scope>
    <source>
        <strain evidence="10">LaAM-08-1</strain>
    </source>
</reference>
<accession>A0A0C9XD40</accession>
<comment type="subcellular location">
    <subcellularLocation>
        <location evidence="1">Golgi apparatus membrane</location>
        <topology evidence="1">Peripheral membrane protein</topology>
    </subcellularLocation>
</comment>
<keyword evidence="6" id="KW-0333">Golgi apparatus</keyword>
<evidence type="ECO:0000256" key="2">
    <source>
        <dbReference type="ARBA" id="ARBA00006653"/>
    </source>
</evidence>
<dbReference type="Proteomes" id="UP000054477">
    <property type="component" value="Unassembled WGS sequence"/>
</dbReference>
<feature type="region of interest" description="Disordered" evidence="8">
    <location>
        <begin position="1"/>
        <end position="35"/>
    </location>
</feature>
<keyword evidence="7" id="KW-0472">Membrane</keyword>
<dbReference type="AlphaFoldDB" id="A0A0C9XD40"/>
<proteinExistence type="inferred from homology"/>
<dbReference type="GO" id="GO:0017119">
    <property type="term" value="C:Golgi transport complex"/>
    <property type="evidence" value="ECO:0007669"/>
    <property type="project" value="InterPro"/>
</dbReference>
<keyword evidence="10" id="KW-1185">Reference proteome</keyword>
<dbReference type="EMBL" id="KN838809">
    <property type="protein sequence ID" value="KIJ94122.1"/>
    <property type="molecule type" value="Genomic_DNA"/>
</dbReference>
<keyword evidence="4" id="KW-0813">Transport</keyword>
<dbReference type="InterPro" id="IPR033370">
    <property type="entry name" value="COG1"/>
</dbReference>
<dbReference type="GO" id="GO:0000139">
    <property type="term" value="C:Golgi membrane"/>
    <property type="evidence" value="ECO:0007669"/>
    <property type="project" value="UniProtKB-SubCell"/>
</dbReference>
<dbReference type="GO" id="GO:0015031">
    <property type="term" value="P:protein transport"/>
    <property type="evidence" value="ECO:0007669"/>
    <property type="project" value="UniProtKB-KW"/>
</dbReference>
<evidence type="ECO:0000256" key="4">
    <source>
        <dbReference type="ARBA" id="ARBA00022448"/>
    </source>
</evidence>
<evidence type="ECO:0000256" key="3">
    <source>
        <dbReference type="ARBA" id="ARBA00020978"/>
    </source>
</evidence>
<evidence type="ECO:0000256" key="7">
    <source>
        <dbReference type="ARBA" id="ARBA00023136"/>
    </source>
</evidence>
<sequence length="889" mass="99978">MSRWSTVLSPASSSPPPLSSHSQRNTPGTPYPRIHDAIKHQNDHLNVDPDELFTRHTIVEVRTVQHRLRTDADAKQEELRLMVGERYRDLLQTSSSIISIAQSSRRVLEALDESKGAILAQAEPPLPQRRSDLGGVNDRHLHTLQILSAHIKLLLDAPEHLWRLIERKKYLPAAWLFLLAGVVYRALVRSDEHDEETWNNLGVDVLGEFPLIQRQWDTVSQFRSQIIHKATLSLREMISPEDACATLITLHLLDSRPLSDTLSALLGQRSKALQLNLSWRVDDETPAEYSTTTGLVMNGHAKLPSSNVSVRRHYTREVTQAIQRTLGTISQTVCSARRIFQDGGDNSSLIVHALQSIQSESLESSADPLPPTKTYQSTHTLLTNLTSSAHFQLLPPSLRSYRPYVDIDSSSAHLSQAQFVEKLQDWFQHSAGQWRASTKVWMSSIQSVREVWTLRSSIRRWVASSRLEEQEKSQISSMQDDLCHERILDIWRFELAHAGEAFKTQLGLTLSSISRQEQETRSETPLDILFRPTPAPILSQTLKVKPDTPFHKYQATLKGQLVGRTTQLDEVLSTLEQCARTIQQDFTHIMGVEIEADTAMVERLTRAYQPAAESTSAGIVHMLECIVVDVIDNSENSIHDIVFVAQLLDSLMVSSNFITQIGCGQSAMQSFKVKTAALHDRMIDRWRDCTITRIFRENKLHPPKHTTIATVPSGPSPPLFRSFLSLSAAIQQLGIVRHQPRWDTTIQSTLQSMITSWVDNEPQQLDEQYLQDLAFLLVVVDLFGSVWADLSQSLEERLKTHIYPTLAVNDLRRNATEYLARTQTLFSVLLPQASHGNSGNPPPDAGDKLSSFLLFGTPSSSQQYHSAIELAKPSSRFGLLLVGNMDLST</sequence>
<name>A0A0C9XD40_9AGAR</name>
<evidence type="ECO:0000313" key="10">
    <source>
        <dbReference type="Proteomes" id="UP000054477"/>
    </source>
</evidence>
<comment type="similarity">
    <text evidence="2">Belongs to the COG1 family.</text>
</comment>
<dbReference type="PANTHER" id="PTHR31658">
    <property type="entry name" value="CONSERVED OLIGOMERIC GOLGI COMPLEX SUBUNIT 1"/>
    <property type="match status" value="1"/>
</dbReference>